<evidence type="ECO:0000313" key="10">
    <source>
        <dbReference type="EMBL" id="TPW28816.1"/>
    </source>
</evidence>
<dbReference type="Proteomes" id="UP000318801">
    <property type="component" value="Unassembled WGS sequence"/>
</dbReference>
<evidence type="ECO:0000313" key="11">
    <source>
        <dbReference type="Proteomes" id="UP000318801"/>
    </source>
</evidence>
<evidence type="ECO:0000256" key="8">
    <source>
        <dbReference type="SAM" id="Phobius"/>
    </source>
</evidence>
<keyword evidence="8" id="KW-0472">Membrane</keyword>
<keyword evidence="11" id="KW-1185">Reference proteome</keyword>
<evidence type="ECO:0000256" key="5">
    <source>
        <dbReference type="ARBA" id="ARBA00022734"/>
    </source>
</evidence>
<dbReference type="OrthoDB" id="7889197at2"/>
<feature type="transmembrane region" description="Helical" evidence="8">
    <location>
        <begin position="75"/>
        <end position="95"/>
    </location>
</feature>
<comment type="subcellular location">
    <subcellularLocation>
        <location evidence="1">Membrane</location>
        <topology evidence="1">Single-pass membrane protein</topology>
    </subcellularLocation>
</comment>
<feature type="chain" id="PRO_5021418691" description="Lectin-like protein BA14k" evidence="9">
    <location>
        <begin position="28"/>
        <end position="146"/>
    </location>
</feature>
<feature type="signal peptide" evidence="9">
    <location>
        <begin position="1"/>
        <end position="27"/>
    </location>
</feature>
<dbReference type="InterPro" id="IPR012413">
    <property type="entry name" value="BA14K"/>
</dbReference>
<accession>A0A506U633</accession>
<evidence type="ECO:0000256" key="7">
    <source>
        <dbReference type="SAM" id="MobiDB-lite"/>
    </source>
</evidence>
<evidence type="ECO:0000256" key="2">
    <source>
        <dbReference type="ARBA" id="ARBA00010270"/>
    </source>
</evidence>
<feature type="region of interest" description="Disordered" evidence="7">
    <location>
        <begin position="37"/>
        <end position="69"/>
    </location>
</feature>
<keyword evidence="8" id="KW-0812">Transmembrane</keyword>
<dbReference type="EMBL" id="VHLG01000011">
    <property type="protein sequence ID" value="TPW28816.1"/>
    <property type="molecule type" value="Genomic_DNA"/>
</dbReference>
<dbReference type="AlphaFoldDB" id="A0A506U633"/>
<dbReference type="GO" id="GO:0030246">
    <property type="term" value="F:carbohydrate binding"/>
    <property type="evidence" value="ECO:0007669"/>
    <property type="project" value="UniProtKB-KW"/>
</dbReference>
<keyword evidence="9" id="KW-0732">Signal</keyword>
<evidence type="ECO:0000256" key="1">
    <source>
        <dbReference type="ARBA" id="ARBA00004167"/>
    </source>
</evidence>
<dbReference type="GO" id="GO:0016020">
    <property type="term" value="C:membrane"/>
    <property type="evidence" value="ECO:0007669"/>
    <property type="project" value="UniProtKB-SubCell"/>
</dbReference>
<keyword evidence="8" id="KW-1133">Transmembrane helix</keyword>
<proteinExistence type="inferred from homology"/>
<comment type="caution">
    <text evidence="10">The sequence shown here is derived from an EMBL/GenBank/DDBJ whole genome shotgun (WGS) entry which is preliminary data.</text>
</comment>
<feature type="compositionally biased region" description="Pro residues" evidence="7">
    <location>
        <begin position="47"/>
        <end position="66"/>
    </location>
</feature>
<dbReference type="RefSeq" id="WP_141150015.1">
    <property type="nucleotide sequence ID" value="NZ_VHLG01000011.1"/>
</dbReference>
<keyword evidence="5" id="KW-0430">Lectin</keyword>
<comment type="function">
    <text evidence="6">Has immunoglobulin-binding and hemagglutination properties, and can bind to mannose. Essential for virulence. May be involved in LPS biosynthesis or polysaccharide transport.</text>
</comment>
<keyword evidence="4" id="KW-1003">Cell membrane</keyword>
<organism evidence="10 11">
    <name type="scientific">Martelella alba</name>
    <dbReference type="NCBI Taxonomy" id="2590451"/>
    <lineage>
        <taxon>Bacteria</taxon>
        <taxon>Pseudomonadati</taxon>
        <taxon>Pseudomonadota</taxon>
        <taxon>Alphaproteobacteria</taxon>
        <taxon>Hyphomicrobiales</taxon>
        <taxon>Aurantimonadaceae</taxon>
        <taxon>Martelella</taxon>
    </lineage>
</organism>
<protein>
    <recommendedName>
        <fullName evidence="3">Lectin-like protein BA14k</fullName>
    </recommendedName>
</protein>
<gene>
    <name evidence="10" type="ORF">FJU08_15920</name>
</gene>
<comment type="similarity">
    <text evidence="2">Belongs to the BA14k family.</text>
</comment>
<reference evidence="10 11" key="1">
    <citation type="submission" date="2019-06" db="EMBL/GenBank/DDBJ databases">
        <authorList>
            <person name="Li M."/>
        </authorList>
    </citation>
    <scope>NUCLEOTIDE SEQUENCE [LARGE SCALE GENOMIC DNA]</scope>
    <source>
        <strain evidence="10 11">BGMRC2036</strain>
    </source>
</reference>
<name>A0A506U633_9HYPH</name>
<evidence type="ECO:0000256" key="3">
    <source>
        <dbReference type="ARBA" id="ARBA00020552"/>
    </source>
</evidence>
<evidence type="ECO:0000256" key="4">
    <source>
        <dbReference type="ARBA" id="ARBA00022475"/>
    </source>
</evidence>
<evidence type="ECO:0000256" key="9">
    <source>
        <dbReference type="SAM" id="SignalP"/>
    </source>
</evidence>
<sequence length="146" mass="15354">MLDYVKKTLIGAVAAAFLAAATVPASAMPGIAAPVSGDQPNIVKVQGPPPGYGGPGRRPPPGPPPHDNWGWNGNAWVPLAALGAGALIIGGAVAAGNNNNNYATSGNGINPRHYQWCEDRYKSYRASDNTYQPYNGPRQQCYSPYY</sequence>
<dbReference type="Pfam" id="PF07886">
    <property type="entry name" value="BA14K"/>
    <property type="match status" value="1"/>
</dbReference>
<evidence type="ECO:0000256" key="6">
    <source>
        <dbReference type="ARBA" id="ARBA00025321"/>
    </source>
</evidence>